<reference evidence="2" key="1">
    <citation type="journal article" date="2014" name="Front. Microbiol.">
        <title>High frequency of phylogenetically diverse reductive dehalogenase-homologous genes in deep subseafloor sedimentary metagenomes.</title>
        <authorList>
            <person name="Kawai M."/>
            <person name="Futagami T."/>
            <person name="Toyoda A."/>
            <person name="Takaki Y."/>
            <person name="Nishi S."/>
            <person name="Hori S."/>
            <person name="Arai W."/>
            <person name="Tsubouchi T."/>
            <person name="Morono Y."/>
            <person name="Uchiyama I."/>
            <person name="Ito T."/>
            <person name="Fujiyama A."/>
            <person name="Inagaki F."/>
            <person name="Takami H."/>
        </authorList>
    </citation>
    <scope>NUCLEOTIDE SEQUENCE</scope>
    <source>
        <strain evidence="2">Expedition CK06-06</strain>
    </source>
</reference>
<protein>
    <recommendedName>
        <fullName evidence="1">Sigma-54 factor interaction domain-containing protein</fullName>
    </recommendedName>
</protein>
<dbReference type="Pfam" id="PF00158">
    <property type="entry name" value="Sigma54_activat"/>
    <property type="match status" value="1"/>
</dbReference>
<evidence type="ECO:0000313" key="2">
    <source>
        <dbReference type="EMBL" id="GAJ20876.1"/>
    </source>
</evidence>
<name>X1VTS1_9ZZZZ</name>
<dbReference type="InterPro" id="IPR002078">
    <property type="entry name" value="Sigma_54_int"/>
</dbReference>
<accession>X1VTS1</accession>
<organism evidence="2">
    <name type="scientific">marine sediment metagenome</name>
    <dbReference type="NCBI Taxonomy" id="412755"/>
    <lineage>
        <taxon>unclassified sequences</taxon>
        <taxon>metagenomes</taxon>
        <taxon>ecological metagenomes</taxon>
    </lineage>
</organism>
<dbReference type="GO" id="GO:0006355">
    <property type="term" value="P:regulation of DNA-templated transcription"/>
    <property type="evidence" value="ECO:0007669"/>
    <property type="project" value="InterPro"/>
</dbReference>
<dbReference type="Gene3D" id="3.40.50.300">
    <property type="entry name" value="P-loop containing nucleotide triphosphate hydrolases"/>
    <property type="match status" value="1"/>
</dbReference>
<feature type="non-terminal residue" evidence="2">
    <location>
        <position position="30"/>
    </location>
</feature>
<evidence type="ECO:0000259" key="1">
    <source>
        <dbReference type="Pfam" id="PF00158"/>
    </source>
</evidence>
<gene>
    <name evidence="2" type="ORF">S12H4_63708</name>
</gene>
<dbReference type="EMBL" id="BARW01043586">
    <property type="protein sequence ID" value="GAJ20876.1"/>
    <property type="molecule type" value="Genomic_DNA"/>
</dbReference>
<dbReference type="AlphaFoldDB" id="X1VTS1"/>
<proteinExistence type="predicted"/>
<dbReference type="InterPro" id="IPR027417">
    <property type="entry name" value="P-loop_NTPase"/>
</dbReference>
<dbReference type="GO" id="GO:0005524">
    <property type="term" value="F:ATP binding"/>
    <property type="evidence" value="ECO:0007669"/>
    <property type="project" value="InterPro"/>
</dbReference>
<feature type="non-terminal residue" evidence="2">
    <location>
        <position position="1"/>
    </location>
</feature>
<sequence>LFGYEKGAFSEATSRKPGKFELAEGGTVLL</sequence>
<feature type="domain" description="Sigma-54 factor interaction" evidence="1">
    <location>
        <begin position="1"/>
        <end position="30"/>
    </location>
</feature>
<comment type="caution">
    <text evidence="2">The sequence shown here is derived from an EMBL/GenBank/DDBJ whole genome shotgun (WGS) entry which is preliminary data.</text>
</comment>